<proteinExistence type="predicted"/>
<dbReference type="AlphaFoldDB" id="A0A4R0MW88"/>
<gene>
    <name evidence="1" type="ORF">EZ428_12940</name>
</gene>
<accession>A0A4R0MW88</accession>
<protein>
    <recommendedName>
        <fullName evidence="3">RNA polymerase alpha subunit C-terminal domain-containing protein</fullName>
    </recommendedName>
</protein>
<dbReference type="RefSeq" id="WP_131553586.1">
    <property type="nucleotide sequence ID" value="NZ_SJSK01000003.1"/>
</dbReference>
<reference evidence="1 2" key="1">
    <citation type="submission" date="2019-02" db="EMBL/GenBank/DDBJ databases">
        <title>Pedobacter sp. RP-1-13 sp. nov., isolated from Arctic soil.</title>
        <authorList>
            <person name="Dahal R.H."/>
        </authorList>
    </citation>
    <scope>NUCLEOTIDE SEQUENCE [LARGE SCALE GENOMIC DNA]</scope>
    <source>
        <strain evidence="1 2">RP-1-13</strain>
    </source>
</reference>
<dbReference type="Gene3D" id="1.10.150.20">
    <property type="entry name" value="5' to 3' exonuclease, C-terminal subdomain"/>
    <property type="match status" value="1"/>
</dbReference>
<evidence type="ECO:0000313" key="1">
    <source>
        <dbReference type="EMBL" id="TCC90184.1"/>
    </source>
</evidence>
<dbReference type="OrthoDB" id="768982at2"/>
<keyword evidence="2" id="KW-1185">Reference proteome</keyword>
<dbReference type="SUPFAM" id="SSF47789">
    <property type="entry name" value="C-terminal domain of RNA polymerase alpha subunit"/>
    <property type="match status" value="1"/>
</dbReference>
<evidence type="ECO:0000313" key="2">
    <source>
        <dbReference type="Proteomes" id="UP000292884"/>
    </source>
</evidence>
<dbReference type="Proteomes" id="UP000292884">
    <property type="component" value="Unassembled WGS sequence"/>
</dbReference>
<evidence type="ECO:0008006" key="3">
    <source>
        <dbReference type="Google" id="ProtNLM"/>
    </source>
</evidence>
<sequence length="73" mass="8513">MEDYLIEDIKEFQVRTKNSLIMIGITHISNLACLSPRDLRFIYGIGKKGRKTILEFCLKNGIQLSEKDYYLDV</sequence>
<organism evidence="1 2">
    <name type="scientific">Pedobacter frigiditerrae</name>
    <dbReference type="NCBI Taxonomy" id="2530452"/>
    <lineage>
        <taxon>Bacteria</taxon>
        <taxon>Pseudomonadati</taxon>
        <taxon>Bacteroidota</taxon>
        <taxon>Sphingobacteriia</taxon>
        <taxon>Sphingobacteriales</taxon>
        <taxon>Sphingobacteriaceae</taxon>
        <taxon>Pedobacter</taxon>
    </lineage>
</organism>
<comment type="caution">
    <text evidence="1">The sequence shown here is derived from an EMBL/GenBank/DDBJ whole genome shotgun (WGS) entry which is preliminary data.</text>
</comment>
<name>A0A4R0MW88_9SPHI</name>
<dbReference type="EMBL" id="SJSK01000003">
    <property type="protein sequence ID" value="TCC90184.1"/>
    <property type="molecule type" value="Genomic_DNA"/>
</dbReference>